<protein>
    <submittedName>
        <fullName evidence="1">Uncharacterized protein</fullName>
    </submittedName>
</protein>
<dbReference type="SUPFAM" id="SSF48452">
    <property type="entry name" value="TPR-like"/>
    <property type="match status" value="1"/>
</dbReference>
<reference evidence="1 2" key="1">
    <citation type="submission" date="2015-09" db="EMBL/GenBank/DDBJ databases">
        <authorList>
            <consortium name="Pathogen Informatics"/>
        </authorList>
    </citation>
    <scope>NUCLEOTIDE SEQUENCE [LARGE SCALE GENOMIC DNA]</scope>
    <source>
        <strain evidence="1 2">2789STDY5834884</strain>
    </source>
</reference>
<dbReference type="Proteomes" id="UP000095602">
    <property type="component" value="Unassembled WGS sequence"/>
</dbReference>
<dbReference type="AlphaFoldDB" id="A0A174L5P0"/>
<gene>
    <name evidence="1" type="ORF">ERS852497_02176</name>
</gene>
<name>A0A174L5P0_9FIRM</name>
<dbReference type="InterPro" id="IPR011990">
    <property type="entry name" value="TPR-like_helical_dom_sf"/>
</dbReference>
<evidence type="ECO:0000313" key="1">
    <source>
        <dbReference type="EMBL" id="CUP19443.1"/>
    </source>
</evidence>
<proteinExistence type="predicted"/>
<organism evidence="1 2">
    <name type="scientific">Agathobacter rectalis</name>
    <dbReference type="NCBI Taxonomy" id="39491"/>
    <lineage>
        <taxon>Bacteria</taxon>
        <taxon>Bacillati</taxon>
        <taxon>Bacillota</taxon>
        <taxon>Clostridia</taxon>
        <taxon>Lachnospirales</taxon>
        <taxon>Lachnospiraceae</taxon>
        <taxon>Agathobacter</taxon>
    </lineage>
</organism>
<dbReference type="EMBL" id="CZAJ01000021">
    <property type="protein sequence ID" value="CUP19443.1"/>
    <property type="molecule type" value="Genomic_DNA"/>
</dbReference>
<sequence>MQVGGEYDNAVDAFSKALLLDPSNGEILFMYPPSV</sequence>
<evidence type="ECO:0000313" key="2">
    <source>
        <dbReference type="Proteomes" id="UP000095602"/>
    </source>
</evidence>
<accession>A0A174L5P0</accession>